<proteinExistence type="predicted"/>
<dbReference type="SUPFAM" id="SSF54862">
    <property type="entry name" value="4Fe-4S ferredoxins"/>
    <property type="match status" value="1"/>
</dbReference>
<name>A0A1Y5FD69_9BACT</name>
<dbReference type="Pfam" id="PF13370">
    <property type="entry name" value="Fer4_13"/>
    <property type="match status" value="1"/>
</dbReference>
<accession>A0A1Y5FD69</accession>
<protein>
    <submittedName>
        <fullName evidence="1">Ferredoxin</fullName>
    </submittedName>
</protein>
<organism evidence="1 2">
    <name type="scientific">Halobacteriovorax marinus</name>
    <dbReference type="NCBI Taxonomy" id="97084"/>
    <lineage>
        <taxon>Bacteria</taxon>
        <taxon>Pseudomonadati</taxon>
        <taxon>Bdellovibrionota</taxon>
        <taxon>Bacteriovoracia</taxon>
        <taxon>Bacteriovoracales</taxon>
        <taxon>Halobacteriovoraceae</taxon>
        <taxon>Halobacteriovorax</taxon>
    </lineage>
</organism>
<dbReference type="Proteomes" id="UP000196531">
    <property type="component" value="Unassembled WGS sequence"/>
</dbReference>
<reference evidence="2" key="1">
    <citation type="journal article" date="2017" name="Proc. Natl. Acad. Sci. U.S.A.">
        <title>Simulation of Deepwater Horizon oil plume reveals substrate specialization within a complex community of hydrocarbon-degraders.</title>
        <authorList>
            <person name="Hu P."/>
            <person name="Dubinsky E.A."/>
            <person name="Probst A.J."/>
            <person name="Wang J."/>
            <person name="Sieber C.M.K."/>
            <person name="Tom L.M."/>
            <person name="Gardinali P."/>
            <person name="Banfield J.F."/>
            <person name="Atlas R.M."/>
            <person name="Andersen G.L."/>
        </authorList>
    </citation>
    <scope>NUCLEOTIDE SEQUENCE [LARGE SCALE GENOMIC DNA]</scope>
</reference>
<dbReference type="AlphaFoldDB" id="A0A1Y5FD69"/>
<dbReference type="Gene3D" id="3.30.70.20">
    <property type="match status" value="1"/>
</dbReference>
<evidence type="ECO:0000313" key="1">
    <source>
        <dbReference type="EMBL" id="OUR96562.1"/>
    </source>
</evidence>
<comment type="caution">
    <text evidence="1">The sequence shown here is derived from an EMBL/GenBank/DDBJ whole genome shotgun (WGS) entry which is preliminary data.</text>
</comment>
<sequence length="82" mass="8882">MANKDMKHEKNIAGAWYCTDPDDDNGEGCIACNVCYTGAPDFFAEDEDGNAYIVKQPTNDEEVELCTEQLEACPVASIGNDG</sequence>
<gene>
    <name evidence="1" type="ORF">A9Q84_09440</name>
</gene>
<dbReference type="EMBL" id="MAAO01000006">
    <property type="protein sequence ID" value="OUR96562.1"/>
    <property type="molecule type" value="Genomic_DNA"/>
</dbReference>
<evidence type="ECO:0000313" key="2">
    <source>
        <dbReference type="Proteomes" id="UP000196531"/>
    </source>
</evidence>